<dbReference type="GO" id="GO:0003676">
    <property type="term" value="F:nucleic acid binding"/>
    <property type="evidence" value="ECO:0007669"/>
    <property type="project" value="InterPro"/>
</dbReference>
<keyword evidence="1" id="KW-0547">Nucleotide-binding</keyword>
<reference evidence="4 5" key="2">
    <citation type="journal article" date="2016" name="Genome Announc.">
        <title>Permanent Draft Genome Sequences for Two Variants of Frankia sp. Strain CpI1, the First Frankia Strain Isolated from Root Nodules of Comptonia peregrina.</title>
        <authorList>
            <person name="Oshone R."/>
            <person name="Hurst S.G.IV."/>
            <person name="Abebe-Akele F."/>
            <person name="Simpson S."/>
            <person name="Morris K."/>
            <person name="Thomas W.K."/>
            <person name="Tisa L.S."/>
        </authorList>
    </citation>
    <scope>NUCLEOTIDE SEQUENCE [LARGE SCALE GENOMIC DNA]</scope>
    <source>
        <strain evidence="5">CpI1-S</strain>
    </source>
</reference>
<dbReference type="GO" id="GO:0005524">
    <property type="term" value="F:ATP binding"/>
    <property type="evidence" value="ECO:0007669"/>
    <property type="project" value="UniProtKB-KW"/>
</dbReference>
<gene>
    <name evidence="4" type="ORF">FF36_03772</name>
</gene>
<evidence type="ECO:0000256" key="1">
    <source>
        <dbReference type="ARBA" id="ARBA00022741"/>
    </source>
</evidence>
<dbReference type="PROSITE" id="PS51192">
    <property type="entry name" value="HELICASE_ATP_BIND_1"/>
    <property type="match status" value="1"/>
</dbReference>
<evidence type="ECO:0000313" key="5">
    <source>
        <dbReference type="Proteomes" id="UP000032545"/>
    </source>
</evidence>
<organism evidence="4 5">
    <name type="scientific">Frankia torreyi</name>
    <dbReference type="NCBI Taxonomy" id="1856"/>
    <lineage>
        <taxon>Bacteria</taxon>
        <taxon>Bacillati</taxon>
        <taxon>Actinomycetota</taxon>
        <taxon>Actinomycetes</taxon>
        <taxon>Frankiales</taxon>
        <taxon>Frankiaceae</taxon>
        <taxon>Frankia</taxon>
    </lineage>
</organism>
<dbReference type="InterPro" id="IPR011545">
    <property type="entry name" value="DEAD/DEAH_box_helicase_dom"/>
</dbReference>
<dbReference type="GO" id="GO:0043138">
    <property type="term" value="F:3'-5' DNA helicase activity"/>
    <property type="evidence" value="ECO:0007669"/>
    <property type="project" value="TreeGrafter"/>
</dbReference>
<dbReference type="Proteomes" id="UP000032545">
    <property type="component" value="Unassembled WGS sequence"/>
</dbReference>
<evidence type="ECO:0000313" key="4">
    <source>
        <dbReference type="EMBL" id="KJE21869.1"/>
    </source>
</evidence>
<comment type="caution">
    <text evidence="4">The sequence shown here is derived from an EMBL/GenBank/DDBJ whole genome shotgun (WGS) entry which is preliminary data.</text>
</comment>
<dbReference type="PANTHER" id="PTHR47957:SF3">
    <property type="entry name" value="ATP-DEPENDENT HELICASE HRQ1"/>
    <property type="match status" value="1"/>
</dbReference>
<protein>
    <recommendedName>
        <fullName evidence="3">Helicase ATP-binding domain-containing protein</fullName>
    </recommendedName>
</protein>
<dbReference type="InterPro" id="IPR001650">
    <property type="entry name" value="Helicase_C-like"/>
</dbReference>
<dbReference type="OrthoDB" id="3197455at2"/>
<dbReference type="InterPro" id="IPR027417">
    <property type="entry name" value="P-loop_NTPase"/>
</dbReference>
<dbReference type="Pfam" id="PF00270">
    <property type="entry name" value="DEAD"/>
    <property type="match status" value="1"/>
</dbReference>
<dbReference type="GO" id="GO:0036297">
    <property type="term" value="P:interstrand cross-link repair"/>
    <property type="evidence" value="ECO:0007669"/>
    <property type="project" value="TreeGrafter"/>
</dbReference>
<feature type="domain" description="Helicase ATP-binding" evidence="3">
    <location>
        <begin position="106"/>
        <end position="387"/>
    </location>
</feature>
<dbReference type="PANTHER" id="PTHR47957">
    <property type="entry name" value="ATP-DEPENDENT HELICASE HRQ1"/>
    <property type="match status" value="1"/>
</dbReference>
<dbReference type="SMART" id="SM00490">
    <property type="entry name" value="HELICc"/>
    <property type="match status" value="1"/>
</dbReference>
<dbReference type="EMBL" id="JYFN01000030">
    <property type="protein sequence ID" value="KJE21869.1"/>
    <property type="molecule type" value="Genomic_DNA"/>
</dbReference>
<evidence type="ECO:0000256" key="2">
    <source>
        <dbReference type="ARBA" id="ARBA00022840"/>
    </source>
</evidence>
<name>A0A0D8BD42_9ACTN</name>
<dbReference type="Pfam" id="PF00271">
    <property type="entry name" value="Helicase_C"/>
    <property type="match status" value="1"/>
</dbReference>
<dbReference type="GO" id="GO:0006289">
    <property type="term" value="P:nucleotide-excision repair"/>
    <property type="evidence" value="ECO:0007669"/>
    <property type="project" value="TreeGrafter"/>
</dbReference>
<dbReference type="SMART" id="SM00487">
    <property type="entry name" value="DEXDc"/>
    <property type="match status" value="1"/>
</dbReference>
<dbReference type="PATRIC" id="fig|1502723.3.peg.3236"/>
<dbReference type="Gene3D" id="3.40.50.300">
    <property type="entry name" value="P-loop containing nucleotide triphosphate hydrolases"/>
    <property type="match status" value="2"/>
</dbReference>
<dbReference type="InterPro" id="IPR014001">
    <property type="entry name" value="Helicase_ATP-bd"/>
</dbReference>
<accession>A0A0D8BD42</accession>
<reference evidence="5" key="1">
    <citation type="submission" date="2015-02" db="EMBL/GenBank/DDBJ databases">
        <title>Draft Genome of Frankia sp. CpI1-S.</title>
        <authorList>
            <person name="Oshone R.T."/>
            <person name="Ngom M."/>
            <person name="Ghodhbane-Gtari F."/>
            <person name="Gtari M."/>
            <person name="Morris K."/>
            <person name="Thomas K."/>
            <person name="Sen A."/>
            <person name="Tisa L.S."/>
        </authorList>
    </citation>
    <scope>NUCLEOTIDE SEQUENCE [LARGE SCALE GENOMIC DNA]</scope>
    <source>
        <strain evidence="5">CpI1-S</strain>
    </source>
</reference>
<keyword evidence="5" id="KW-1185">Reference proteome</keyword>
<dbReference type="SUPFAM" id="SSF52540">
    <property type="entry name" value="P-loop containing nucleoside triphosphate hydrolases"/>
    <property type="match status" value="2"/>
</dbReference>
<proteinExistence type="predicted"/>
<dbReference type="RefSeq" id="WP_044886347.1">
    <property type="nucleotide sequence ID" value="NZ_JYFN01000030.1"/>
</dbReference>
<keyword evidence="2" id="KW-0067">ATP-binding</keyword>
<sequence>MNGGRSGLDVYGTFDALRSAYLRYYDTPFGLADDRLASERRALLDRPGGIYTEPLIELRPEYVTTGCSPAESGRRVGAPPELAEFAACGLLPPGRSLYIHQEQALAAGLEPGRNMVITAGTGSGKTESFLLPVIASLLAESRAWTGGSMPLVPWWRTSGPFEAQRQGETGRPAAVRTLVLYPMNALVDDQLVRLRRALDSDEARGWLDRHRGGHRLFFGRYTGATPVTGEPGENRQLSELRGYLRATERRARQAWRTGGDARHFVPRLDGAEMRSRWDMAAAPPDILITNYSMLNIMLGRARDQNFFDTTRDWLARKPENCFTLVVDELHLYRGTAGTEVAYLLRNLRHRLGIAGRPEKLRILAASASLDPQRDRRFLSEFFAVDADSFDFVAGRVINPSRRTIDLSGAAAELGAAAGPADLTPPDASQLLGRTGAPDALRAALQDPDHGGSVTRTASDLAARLFPAVAVPERQTALRGLLGTLRTAGAADGADALPKIRAHLFFRNVSGIWACTDPACSAVDDPDDPAGLVDAAPVANGGRARTVGRLYAQPRDRCHCGGRVLELVFCQSCGDVMLGGFTVAAETERATFRGELFPDVPELTRLPEQAAVDRTAANYIVYWPSTQPQQADDDASWKRGELTFTFRRSELDPTTGRLSNGEHGFTGWSFHVSAKRGTGVDRGTIPPFPTRCPACGADWEIMYRKGASRARPLAPTDPLRYRSPLRLMRTGFEKINQVLVTELAGQLDQRERKVLLFSDSRQDAAKMAAGVGLRHYQDLVRLLLVEILGEDDGAAVDIEAARRWTQGAKTPENKAAYDRLSQRFGVTFQTLVFAWISGDESVTAAVESQLVEPPTLRSLVPKIQQRLVRMGVNPAGPQPSRQKYGDDEWHEFYEWSGAVPAVRGTLTDSQRSGLEGAEADLLENVIENLLSGAGRDFESLGLGWLDMRPGARRLTLDPTDPTAIARASIRILAELRRFVGYRDEGSRPPGRLRAFWRAVGQAHGLDAGEVEARAEHGWDKAVRGYLVDPKEVVVRRPAEAAWTCPGCRRQHLHPGSLVCTQCRTGLQEASSPPRDSGEDYYGWKASTGRGRFRLACAELTGQTGRTERQRRQAIFQDVFLDDEIPLAEGLDLLSVTTTMEAGVDIGALASVAMANMPPTRYNYQQRVGRAGRRGSPVAVALTVCRGRSHDEHYFQNPTAITNDPTPAPYLAMGQREIFERSLSATILREAFRDLPDDLRVDGRQPNVHGEYGTIDEWASRSGHIRRWLAANTDAVAAAFHALSAHAAVPTTVDEAIDGVRRLPDAIDEVAARVVGHEALSQRLAESGWLPMFGFPTQVRLLHLSRPTRSFPWPPDDVVDRDLSIALSQFAPGSEIVRDGWVHTVVGVTSFQPSYRGVSPLPEPLVQQRHLGLCMDCNHVDELVDIDAVALCPACGRGGYRVVQVRQPLGFRAGAARDFDGAFTWSPRRIVARVTSDLDRLREETTQQNLVALSGQGDRYIVNDNLGRMFTFARAGHDWGGYLETTVVDHLDDPRIRVPRGEVTRAALGAVLHTDLFFLGSYTPTPPAGGLRLNLRRVAPRVAADLTHGLRTAWYSLAFLLRSAAAEHLDIQPQEIIAGIHSAARGGEQTFYAFLADTLENGAGFSSHLGEADELGRFLDTVQRYLAVLERAGHADDCMSSCYQCLRDYTNMAYHPLLDWRIARDLLGVLRHGLLTPGPDRAERALAGWLKAQPAMREVATPAPSCLVASGPRQAALVVKHPLEAFDQAVASPRIAKTVDVLAAEGIEPDRVVVADFHTMEASPMLVKEALATVLASGCP</sequence>
<evidence type="ECO:0000259" key="3">
    <source>
        <dbReference type="PROSITE" id="PS51192"/>
    </source>
</evidence>